<keyword evidence="2" id="KW-0472">Membrane</keyword>
<dbReference type="AlphaFoldDB" id="D5MLN1"/>
<dbReference type="Proteomes" id="UP000006898">
    <property type="component" value="Chromosome"/>
</dbReference>
<keyword evidence="2" id="KW-0812">Transmembrane</keyword>
<organism evidence="3 4">
    <name type="scientific">Methylomirabilis oxygeniifera</name>
    <dbReference type="NCBI Taxonomy" id="671143"/>
    <lineage>
        <taxon>Bacteria</taxon>
        <taxon>Candidatus Methylomirabilota</taxon>
        <taxon>Candidatus Methylomirabilia</taxon>
        <taxon>Candidatus Methylomirabilales</taxon>
        <taxon>Candidatus Methylomirabilaceae</taxon>
        <taxon>Candidatus Methylomirabilis</taxon>
    </lineage>
</organism>
<dbReference type="STRING" id="671143.DAMO_2865"/>
<proteinExistence type="predicted"/>
<protein>
    <submittedName>
        <fullName evidence="3">Uncharacterized protein</fullName>
    </submittedName>
</protein>
<name>D5MLN1_METO1</name>
<dbReference type="HOGENOM" id="CLU_782307_0_0_0"/>
<dbReference type="PATRIC" id="fig|671143.5.peg.2514"/>
<dbReference type="KEGG" id="mox:DAMO_2865"/>
<dbReference type="EMBL" id="FP565575">
    <property type="protein sequence ID" value="CBE69938.1"/>
    <property type="molecule type" value="Genomic_DNA"/>
</dbReference>
<accession>D5MLN1</accession>
<evidence type="ECO:0000256" key="1">
    <source>
        <dbReference type="SAM" id="MobiDB-lite"/>
    </source>
</evidence>
<feature type="region of interest" description="Disordered" evidence="1">
    <location>
        <begin position="103"/>
        <end position="132"/>
    </location>
</feature>
<evidence type="ECO:0000313" key="4">
    <source>
        <dbReference type="Proteomes" id="UP000006898"/>
    </source>
</evidence>
<feature type="transmembrane region" description="Helical" evidence="2">
    <location>
        <begin position="245"/>
        <end position="262"/>
    </location>
</feature>
<evidence type="ECO:0000313" key="3">
    <source>
        <dbReference type="EMBL" id="CBE69938.1"/>
    </source>
</evidence>
<reference evidence="3 4" key="1">
    <citation type="journal article" date="2010" name="Nature">
        <title>Nitrite-driven anaerobic methane oxidation by oxygenic bacteria.</title>
        <authorList>
            <person name="Ettwig K.F."/>
            <person name="Butler M.K."/>
            <person name="Le Paslier D."/>
            <person name="Pelletier E."/>
            <person name="Mangenot S."/>
            <person name="Kuypers M.M.M."/>
            <person name="Schreiber F."/>
            <person name="Dutilh B.E."/>
            <person name="Zedelius J."/>
            <person name="de Beer D."/>
            <person name="Gloerich J."/>
            <person name="Wessels H.J.C.T."/>
            <person name="van Allen T."/>
            <person name="Luesken F."/>
            <person name="Wu M."/>
            <person name="van de Pas-Schoonen K.T."/>
            <person name="Op den Camp H.J.M."/>
            <person name="Janssen-Megens E.M."/>
            <person name="Francoijs K-J."/>
            <person name="Stunnenberg H."/>
            <person name="Weissenbach J."/>
            <person name="Jetten M.S.M."/>
            <person name="Strous M."/>
        </authorList>
    </citation>
    <scope>NUCLEOTIDE SEQUENCE [LARGE SCALE GENOMIC DNA]</scope>
</reference>
<feature type="transmembrane region" description="Helical" evidence="2">
    <location>
        <begin position="178"/>
        <end position="197"/>
    </location>
</feature>
<evidence type="ECO:0000256" key="2">
    <source>
        <dbReference type="SAM" id="Phobius"/>
    </source>
</evidence>
<keyword evidence="2" id="KW-1133">Transmembrane helix</keyword>
<sequence length="354" mass="40051">MNDNANEPKAAQQTSKETVDQAYSKLIETITNDFIQSAEAGNQIDPPKEIARHFLLRLKRFISTLTRGQTDHHEEIARKTYRRLRLRHVQLKRAEAEALEYGAHESLSNEKQPHQSEPITLAAGTPAPARKDQGPRVLNPALRAYHLAVTDLFVEKAIAYLEEHSARHQRNGYRASRLAIFIVALGAGLALAHLLGWESLPGANPIPIVVYHHGNIFGLVPVEDKIPMGEANYHWEGFLRFSKSFSAYGMIVLLAVFLWRYGRAMLDQSERLMERRHALRQGRLFVHLNDGLLNIEELEKAFNWNQSQPNAFANIRDDAQAPWTSVTKELSRSVADLVRAGIEATLKKGGRKHR</sequence>
<gene>
    <name evidence="3" type="ORF">DAMO_2865</name>
</gene>